<reference evidence="2" key="1">
    <citation type="journal article" date="2014" name="Front. Microbiol.">
        <title>High frequency of phylogenetically diverse reductive dehalogenase-homologous genes in deep subseafloor sedimentary metagenomes.</title>
        <authorList>
            <person name="Kawai M."/>
            <person name="Futagami T."/>
            <person name="Toyoda A."/>
            <person name="Takaki Y."/>
            <person name="Nishi S."/>
            <person name="Hori S."/>
            <person name="Arai W."/>
            <person name="Tsubouchi T."/>
            <person name="Morono Y."/>
            <person name="Uchiyama I."/>
            <person name="Ito T."/>
            <person name="Fujiyama A."/>
            <person name="Inagaki F."/>
            <person name="Takami H."/>
        </authorList>
    </citation>
    <scope>NUCLEOTIDE SEQUENCE</scope>
    <source>
        <strain evidence="2">Expedition CK06-06</strain>
    </source>
</reference>
<evidence type="ECO:0000256" key="1">
    <source>
        <dbReference type="SAM" id="Phobius"/>
    </source>
</evidence>
<protein>
    <submittedName>
        <fullName evidence="2">Uncharacterized protein</fullName>
    </submittedName>
</protein>
<proteinExistence type="predicted"/>
<keyword evidence="1" id="KW-0812">Transmembrane</keyword>
<gene>
    <name evidence="2" type="ORF">S06H3_43561</name>
</gene>
<keyword evidence="1" id="KW-0472">Membrane</keyword>
<name>X1PUL4_9ZZZZ</name>
<feature type="transmembrane region" description="Helical" evidence="1">
    <location>
        <begin position="144"/>
        <end position="164"/>
    </location>
</feature>
<dbReference type="AlphaFoldDB" id="X1PUL4"/>
<accession>X1PUL4</accession>
<feature type="transmembrane region" description="Helical" evidence="1">
    <location>
        <begin position="118"/>
        <end position="138"/>
    </location>
</feature>
<dbReference type="EMBL" id="BARV01027028">
    <property type="protein sequence ID" value="GAI46221.1"/>
    <property type="molecule type" value="Genomic_DNA"/>
</dbReference>
<evidence type="ECO:0000313" key="2">
    <source>
        <dbReference type="EMBL" id="GAI46221.1"/>
    </source>
</evidence>
<comment type="caution">
    <text evidence="2">The sequence shown here is derived from an EMBL/GenBank/DDBJ whole genome shotgun (WGS) entry which is preliminary data.</text>
</comment>
<organism evidence="2">
    <name type="scientific">marine sediment metagenome</name>
    <dbReference type="NCBI Taxonomy" id="412755"/>
    <lineage>
        <taxon>unclassified sequences</taxon>
        <taxon>metagenomes</taxon>
        <taxon>ecological metagenomes</taxon>
    </lineage>
</organism>
<keyword evidence="1" id="KW-1133">Transmembrane helix</keyword>
<sequence length="171" mass="19929">MHMHNILTIAEEFDKKVFETEATKQKLSLKAKIAKLENLESGLNQIILELNKDVIIFKITRLLFTSSFKTSMFLEMIDKLDGYTFSRQTDDIIQRIQETLGKERAKLNTIASELENKFLALLNYLAVFEIGLVILALFFQEELIIGIVEVGFAVMLVIMVLFLYRYREKRR</sequence>